<dbReference type="NCBIfam" id="TIGR01029">
    <property type="entry name" value="rpsG_bact"/>
    <property type="match status" value="1"/>
</dbReference>
<dbReference type="PIRSF" id="PIRSF002122">
    <property type="entry name" value="RPS7p_RPS7a_RPS5e_RPS7o"/>
    <property type="match status" value="1"/>
</dbReference>
<dbReference type="PROSITE" id="PS00052">
    <property type="entry name" value="RIBOSOMAL_S7"/>
    <property type="match status" value="1"/>
</dbReference>
<dbReference type="PANTHER" id="PTHR11205">
    <property type="entry name" value="RIBOSOMAL PROTEIN S7"/>
    <property type="match status" value="1"/>
</dbReference>
<comment type="subunit">
    <text evidence="7">Part of the 30S ribosomal subunit. Contacts proteins S9 and S11.</text>
</comment>
<dbReference type="InterPro" id="IPR005717">
    <property type="entry name" value="Ribosomal_uS7_bac/org-type"/>
</dbReference>
<keyword evidence="2 7" id="KW-0820">tRNA-binding</keyword>
<evidence type="ECO:0000256" key="5">
    <source>
        <dbReference type="ARBA" id="ARBA00022980"/>
    </source>
</evidence>
<sequence>MARRNSSIKKHPVAPDAKYNSLMVAKMINRLMYSGKKSTSERVVYDAMDLIAEQEGKDSVTLVEQAIKNITPLIEVKARRVGGANYQVPVEVRPERAFSLALRWLAKYSRARAGKSMSAKLAAELTDASKGLGSAVKKREETHKMAEANRAFAHYRW</sequence>
<evidence type="ECO:0000313" key="10">
    <source>
        <dbReference type="EMBL" id="WWX25697.1"/>
    </source>
</evidence>
<evidence type="ECO:0000256" key="1">
    <source>
        <dbReference type="ARBA" id="ARBA00007151"/>
    </source>
</evidence>
<dbReference type="SUPFAM" id="SSF47973">
    <property type="entry name" value="Ribosomal protein S7"/>
    <property type="match status" value="1"/>
</dbReference>
<dbReference type="InterPro" id="IPR023798">
    <property type="entry name" value="Ribosomal_uS7_dom"/>
</dbReference>
<gene>
    <name evidence="7 10" type="primary">rpsG</name>
    <name evidence="10" type="ORF">V8247_01640</name>
</gene>
<protein>
    <recommendedName>
        <fullName evidence="7">Small ribosomal subunit protein uS7</fullName>
    </recommendedName>
</protein>
<keyword evidence="6 7" id="KW-0687">Ribonucleoprotein</keyword>
<dbReference type="CDD" id="cd14869">
    <property type="entry name" value="uS7_Bacteria"/>
    <property type="match status" value="1"/>
</dbReference>
<dbReference type="InterPro" id="IPR000235">
    <property type="entry name" value="Ribosomal_uS7"/>
</dbReference>
<name>A0ABZ2J800_9CHLR</name>
<evidence type="ECO:0000256" key="4">
    <source>
        <dbReference type="ARBA" id="ARBA00022884"/>
    </source>
</evidence>
<keyword evidence="3 7" id="KW-0699">rRNA-binding</keyword>
<keyword evidence="5 7" id="KW-0689">Ribosomal protein</keyword>
<feature type="domain" description="Small ribosomal subunit protein uS7" evidence="9">
    <location>
        <begin position="4"/>
        <end position="150"/>
    </location>
</feature>
<comment type="function">
    <text evidence="7">One of the primary rRNA binding proteins, it binds directly to 16S rRNA where it nucleates assembly of the head domain of the 30S subunit. Is located at the subunit interface close to the decoding center, probably blocks exit of the E-site tRNA.</text>
</comment>
<keyword evidence="11" id="KW-1185">Reference proteome</keyword>
<dbReference type="InterPro" id="IPR036823">
    <property type="entry name" value="Ribosomal_uS7_dom_sf"/>
</dbReference>
<evidence type="ECO:0000256" key="2">
    <source>
        <dbReference type="ARBA" id="ARBA00022555"/>
    </source>
</evidence>
<dbReference type="RefSeq" id="WP_338738119.1">
    <property type="nucleotide sequence ID" value="NZ_CP146612.1"/>
</dbReference>
<keyword evidence="4 7" id="KW-0694">RNA-binding</keyword>
<dbReference type="Pfam" id="PF00177">
    <property type="entry name" value="Ribosomal_S7"/>
    <property type="match status" value="1"/>
</dbReference>
<comment type="similarity">
    <text evidence="1 7 8">Belongs to the universal ribosomal protein uS7 family.</text>
</comment>
<dbReference type="HAMAP" id="MF_00480_B">
    <property type="entry name" value="Ribosomal_uS7_B"/>
    <property type="match status" value="1"/>
</dbReference>
<evidence type="ECO:0000259" key="9">
    <source>
        <dbReference type="Pfam" id="PF00177"/>
    </source>
</evidence>
<evidence type="ECO:0000256" key="7">
    <source>
        <dbReference type="HAMAP-Rule" id="MF_00480"/>
    </source>
</evidence>
<evidence type="ECO:0000313" key="11">
    <source>
        <dbReference type="Proteomes" id="UP001375370"/>
    </source>
</evidence>
<evidence type="ECO:0000256" key="6">
    <source>
        <dbReference type="ARBA" id="ARBA00023274"/>
    </source>
</evidence>
<dbReference type="Gene3D" id="1.10.455.10">
    <property type="entry name" value="Ribosomal protein S7 domain"/>
    <property type="match status" value="1"/>
</dbReference>
<dbReference type="Proteomes" id="UP001375370">
    <property type="component" value="Chromosome"/>
</dbReference>
<dbReference type="GO" id="GO:0005840">
    <property type="term" value="C:ribosome"/>
    <property type="evidence" value="ECO:0007669"/>
    <property type="project" value="UniProtKB-KW"/>
</dbReference>
<dbReference type="EMBL" id="CP146612">
    <property type="protein sequence ID" value="WWX25697.1"/>
    <property type="molecule type" value="Genomic_DNA"/>
</dbReference>
<evidence type="ECO:0000256" key="3">
    <source>
        <dbReference type="ARBA" id="ARBA00022730"/>
    </source>
</evidence>
<reference evidence="10 11" key="1">
    <citation type="submission" date="2024-03" db="EMBL/GenBank/DDBJ databases">
        <title>A Dehalogenimonas Isolated from Estuarine Sediments Dihaloeliminates Chlorinated Alkanes.</title>
        <authorList>
            <person name="Yang Y."/>
            <person name="Wang H."/>
        </authorList>
    </citation>
    <scope>NUCLEOTIDE SEQUENCE [LARGE SCALE GENOMIC DNA]</scope>
    <source>
        <strain evidence="10 11">W</strain>
    </source>
</reference>
<proteinExistence type="inferred from homology"/>
<organism evidence="10 11">
    <name type="scientific">Candidatus Dehalogenimonas loeffleri</name>
    <dbReference type="NCBI Taxonomy" id="3127115"/>
    <lineage>
        <taxon>Bacteria</taxon>
        <taxon>Bacillati</taxon>
        <taxon>Chloroflexota</taxon>
        <taxon>Dehalococcoidia</taxon>
        <taxon>Dehalococcoidales</taxon>
        <taxon>Dehalococcoidaceae</taxon>
        <taxon>Dehalogenimonas</taxon>
    </lineage>
</organism>
<dbReference type="InterPro" id="IPR020606">
    <property type="entry name" value="Ribosomal_uS7_CS"/>
</dbReference>
<accession>A0ABZ2J800</accession>
<evidence type="ECO:0000256" key="8">
    <source>
        <dbReference type="RuleBase" id="RU003619"/>
    </source>
</evidence>